<dbReference type="GO" id="GO:0016758">
    <property type="term" value="F:hexosyltransferase activity"/>
    <property type="evidence" value="ECO:0007669"/>
    <property type="project" value="InterPro"/>
</dbReference>
<dbReference type="PANTHER" id="PTHR21015:SF28">
    <property type="entry name" value="SLL1722 PROTEIN"/>
    <property type="match status" value="1"/>
</dbReference>
<proteinExistence type="predicted"/>
<reference evidence="2 3" key="1">
    <citation type="submission" date="2019-10" db="EMBL/GenBank/DDBJ databases">
        <title>Pseudopuniceibacterium sp. HQ09 islated from Antarctica.</title>
        <authorList>
            <person name="Liao L."/>
            <person name="Su S."/>
            <person name="Chen B."/>
            <person name="Yu Y."/>
        </authorList>
    </citation>
    <scope>NUCLEOTIDE SEQUENCE [LARGE SCALE GENOMIC DNA]</scope>
    <source>
        <strain evidence="2 3">HQ09</strain>
    </source>
</reference>
<organism evidence="2 3">
    <name type="scientific">Pseudooceanicola spongiae</name>
    <dbReference type="NCBI Taxonomy" id="2613965"/>
    <lineage>
        <taxon>Bacteria</taxon>
        <taxon>Pseudomonadati</taxon>
        <taxon>Pseudomonadota</taxon>
        <taxon>Alphaproteobacteria</taxon>
        <taxon>Rhodobacterales</taxon>
        <taxon>Paracoccaceae</taxon>
        <taxon>Pseudooceanicola</taxon>
    </lineage>
</organism>
<dbReference type="Gene3D" id="3.40.50.2000">
    <property type="entry name" value="Glycogen Phosphorylase B"/>
    <property type="match status" value="1"/>
</dbReference>
<dbReference type="EMBL" id="CP045201">
    <property type="protein sequence ID" value="QOL81415.1"/>
    <property type="molecule type" value="Genomic_DNA"/>
</dbReference>
<dbReference type="KEGG" id="pshq:F3W81_11650"/>
<dbReference type="InterPro" id="IPR007235">
    <property type="entry name" value="Glyco_trans_28_C"/>
</dbReference>
<dbReference type="Proteomes" id="UP000594118">
    <property type="component" value="Chromosome"/>
</dbReference>
<dbReference type="AlphaFoldDB" id="A0A7L9WLZ9"/>
<keyword evidence="3" id="KW-1185">Reference proteome</keyword>
<keyword evidence="2" id="KW-0808">Transferase</keyword>
<sequence>MTAPKPRVFFYVQHLLGIGHLARASRIANALVADGFVVTLVTGGLPVAGFPGPGIEHVALPAVAVADGDFSGLVDAEGQPVDDAFRAGRQAQLLAAYQVARPDVVLIEAFPFGRRQVRVELLALIDAIGTTTPRPLLLTSLRDILQRRSKPKRDEETVALIRQHFDGVLVHGDRDFAALEETFPLASEIEDRIHYTGLVCGTPPEPASDRFEVVVSAGGGAVGAELVGAALEAALLLPDVASWCVITGPNLPQADFDRFSAQAPAHVSLVRFRTDFPNLLVNATLSVSQAGYNTVGDILQAGCRALLIPFSIGGETEQSDRAERLQKLGRANVLSDADLTGPGMAQAIRQSLALPPVTEAPQLSTGGAARTAEILRALLAESRATSAAT</sequence>
<dbReference type="Pfam" id="PF04101">
    <property type="entry name" value="Glyco_tran_28_C"/>
    <property type="match status" value="1"/>
</dbReference>
<gene>
    <name evidence="2" type="ORF">F3W81_11650</name>
</gene>
<evidence type="ECO:0000313" key="2">
    <source>
        <dbReference type="EMBL" id="QOL81415.1"/>
    </source>
</evidence>
<accession>A0A7L9WLZ9</accession>
<feature type="domain" description="Glycosyl transferase family 28 C-terminal" evidence="1">
    <location>
        <begin position="219"/>
        <end position="353"/>
    </location>
</feature>
<name>A0A7L9WLZ9_9RHOB</name>
<dbReference type="RefSeq" id="WP_193079333.1">
    <property type="nucleotide sequence ID" value="NZ_CP045201.1"/>
</dbReference>
<dbReference type="SUPFAM" id="SSF53756">
    <property type="entry name" value="UDP-Glycosyltransferase/glycogen phosphorylase"/>
    <property type="match status" value="1"/>
</dbReference>
<protein>
    <submittedName>
        <fullName evidence="2">Glycosyl transferase</fullName>
    </submittedName>
</protein>
<evidence type="ECO:0000313" key="3">
    <source>
        <dbReference type="Proteomes" id="UP000594118"/>
    </source>
</evidence>
<evidence type="ECO:0000259" key="1">
    <source>
        <dbReference type="Pfam" id="PF04101"/>
    </source>
</evidence>
<dbReference type="PANTHER" id="PTHR21015">
    <property type="entry name" value="UDP-N-ACETYLGLUCOSAMINE--N-ACETYLMURAMYL-(PENTAPEPTIDE) PYROPHOSPHORYL-UNDECAPRENOL N-ACETYLGLUCOSAMINE TRANSFERASE 1"/>
    <property type="match status" value="1"/>
</dbReference>